<feature type="domain" description="ENPP1-3/EXOG-like endonuclease/phosphodiesterase" evidence="2">
    <location>
        <begin position="82"/>
        <end position="307"/>
    </location>
</feature>
<dbReference type="InterPro" id="IPR020821">
    <property type="entry name" value="ENPP1-3/EXOG-like_nuc-like"/>
</dbReference>
<dbReference type="PANTHER" id="PTHR21472:SF7">
    <property type="entry name" value="ENDONUCLEASE G, MITOCHONDRIAL-LIKE ISOFORM X2"/>
    <property type="match status" value="1"/>
</dbReference>
<comment type="caution">
    <text evidence="4">The sequence shown here is derived from an EMBL/GenBank/DDBJ whole genome shotgun (WGS) entry which is preliminary data.</text>
</comment>
<dbReference type="SMART" id="SM00477">
    <property type="entry name" value="NUC"/>
    <property type="match status" value="1"/>
</dbReference>
<evidence type="ECO:0000313" key="4">
    <source>
        <dbReference type="EMBL" id="PFX32492.1"/>
    </source>
</evidence>
<evidence type="ECO:0000313" key="5">
    <source>
        <dbReference type="Proteomes" id="UP000225706"/>
    </source>
</evidence>
<dbReference type="PANTHER" id="PTHR21472">
    <property type="entry name" value="ENDONUCLEASE DOMAIN-CONTAINING 1 PROTEIN ENDOD1"/>
    <property type="match status" value="1"/>
</dbReference>
<dbReference type="AlphaFoldDB" id="A0A2B4SVC8"/>
<dbReference type="InterPro" id="IPR044925">
    <property type="entry name" value="His-Me_finger_sf"/>
</dbReference>
<accession>A0A2B4SVC8</accession>
<protein>
    <submittedName>
        <fullName evidence="4">Nuclease EXOG, mitochondrial</fullName>
    </submittedName>
</protein>
<reference evidence="5" key="1">
    <citation type="journal article" date="2017" name="bioRxiv">
        <title>Comparative analysis of the genomes of Stylophora pistillata and Acropora digitifera provides evidence for extensive differences between species of corals.</title>
        <authorList>
            <person name="Voolstra C.R."/>
            <person name="Li Y."/>
            <person name="Liew Y.J."/>
            <person name="Baumgarten S."/>
            <person name="Zoccola D."/>
            <person name="Flot J.-F."/>
            <person name="Tambutte S."/>
            <person name="Allemand D."/>
            <person name="Aranda M."/>
        </authorList>
    </citation>
    <scope>NUCLEOTIDE SEQUENCE [LARGE SCALE GENOMIC DNA]</scope>
</reference>
<feature type="signal peptide" evidence="1">
    <location>
        <begin position="1"/>
        <end position="29"/>
    </location>
</feature>
<dbReference type="GO" id="GO:0046872">
    <property type="term" value="F:metal ion binding"/>
    <property type="evidence" value="ECO:0007669"/>
    <property type="project" value="InterPro"/>
</dbReference>
<dbReference type="GO" id="GO:0016787">
    <property type="term" value="F:hydrolase activity"/>
    <property type="evidence" value="ECO:0007669"/>
    <property type="project" value="InterPro"/>
</dbReference>
<keyword evidence="1" id="KW-0732">Signal</keyword>
<evidence type="ECO:0000259" key="2">
    <source>
        <dbReference type="SMART" id="SM00477"/>
    </source>
</evidence>
<proteinExistence type="predicted"/>
<dbReference type="SUPFAM" id="SSF54060">
    <property type="entry name" value="His-Me finger endonucleases"/>
    <property type="match status" value="1"/>
</dbReference>
<dbReference type="Proteomes" id="UP000225706">
    <property type="component" value="Unassembled WGS sequence"/>
</dbReference>
<feature type="chain" id="PRO_5012383108" evidence="1">
    <location>
        <begin position="30"/>
        <end position="323"/>
    </location>
</feature>
<dbReference type="Pfam" id="PF01223">
    <property type="entry name" value="Endonuclease_NS"/>
    <property type="match status" value="1"/>
</dbReference>
<dbReference type="Gene3D" id="3.40.570.10">
    <property type="entry name" value="Extracellular Endonuclease, subunit A"/>
    <property type="match status" value="1"/>
</dbReference>
<dbReference type="InterPro" id="IPR039015">
    <property type="entry name" value="ENDOD1"/>
</dbReference>
<dbReference type="GO" id="GO:0003676">
    <property type="term" value="F:nucleic acid binding"/>
    <property type="evidence" value="ECO:0007669"/>
    <property type="project" value="InterPro"/>
</dbReference>
<dbReference type="OrthoDB" id="5974637at2759"/>
<keyword evidence="5" id="KW-1185">Reference proteome</keyword>
<dbReference type="SMART" id="SM00892">
    <property type="entry name" value="Endonuclease_NS"/>
    <property type="match status" value="1"/>
</dbReference>
<organism evidence="4 5">
    <name type="scientific">Stylophora pistillata</name>
    <name type="common">Smooth cauliflower coral</name>
    <dbReference type="NCBI Taxonomy" id="50429"/>
    <lineage>
        <taxon>Eukaryota</taxon>
        <taxon>Metazoa</taxon>
        <taxon>Cnidaria</taxon>
        <taxon>Anthozoa</taxon>
        <taxon>Hexacorallia</taxon>
        <taxon>Scleractinia</taxon>
        <taxon>Astrocoeniina</taxon>
        <taxon>Pocilloporidae</taxon>
        <taxon>Stylophora</taxon>
    </lineage>
</organism>
<name>A0A2B4SVC8_STYPI</name>
<gene>
    <name evidence="4" type="primary">exog</name>
    <name evidence="4" type="ORF">AWC38_SpisGene2657</name>
</gene>
<evidence type="ECO:0000259" key="3">
    <source>
        <dbReference type="SMART" id="SM00892"/>
    </source>
</evidence>
<dbReference type="InterPro" id="IPR001604">
    <property type="entry name" value="Endo_G_ENPP1-like_dom"/>
</dbReference>
<dbReference type="InterPro" id="IPR044929">
    <property type="entry name" value="DNA/RNA_non-sp_Endonuclease_sf"/>
</dbReference>
<evidence type="ECO:0000256" key="1">
    <source>
        <dbReference type="SAM" id="SignalP"/>
    </source>
</evidence>
<sequence length="323" mass="36647">MLCVKDVWPFSIILLVLLVFILSNQVSEAKTLNEAVHCRQCRMRSPWPPSFFVGNRRPEGLPGISRGQEIHQLLPQDPPGTHPYFISLFDTDRNIPFYSAYKVTPQQAPFIGKYSRKDVRGRNWRNPPGVPGLKNAYKEVIQQEPLSRGHMNPVAINTFDKNFMKATFTLTNIIPQYIASNSGPWQIFEAKIRRYAADTCGSRARRGTLYLLTGTSEYSLATNLEENGDLHSKVVHNGVKLAIPRAVWTAGCCVWKESNDTRVQRAESFAVMSNNAKDQKGLNQTEMNVLELEKHLTPSYSPWVDLFPGDQLCRLPENTVKLR</sequence>
<dbReference type="EMBL" id="LSMT01000022">
    <property type="protein sequence ID" value="PFX32492.1"/>
    <property type="molecule type" value="Genomic_DNA"/>
</dbReference>
<feature type="domain" description="DNA/RNA non-specific endonuclease/pyrophosphatase/phosphodiesterase" evidence="3">
    <location>
        <begin position="81"/>
        <end position="318"/>
    </location>
</feature>